<organism evidence="1 2">
    <name type="scientific">Mycena maculata</name>
    <dbReference type="NCBI Taxonomy" id="230809"/>
    <lineage>
        <taxon>Eukaryota</taxon>
        <taxon>Fungi</taxon>
        <taxon>Dikarya</taxon>
        <taxon>Basidiomycota</taxon>
        <taxon>Agaricomycotina</taxon>
        <taxon>Agaricomycetes</taxon>
        <taxon>Agaricomycetidae</taxon>
        <taxon>Agaricales</taxon>
        <taxon>Marasmiineae</taxon>
        <taxon>Mycenaceae</taxon>
        <taxon>Mycena</taxon>
    </lineage>
</organism>
<evidence type="ECO:0000313" key="1">
    <source>
        <dbReference type="EMBL" id="KAJ7743903.1"/>
    </source>
</evidence>
<dbReference type="Proteomes" id="UP001215280">
    <property type="component" value="Unassembled WGS sequence"/>
</dbReference>
<keyword evidence="2" id="KW-1185">Reference proteome</keyword>
<evidence type="ECO:0000313" key="2">
    <source>
        <dbReference type="Proteomes" id="UP001215280"/>
    </source>
</evidence>
<reference evidence="1" key="1">
    <citation type="submission" date="2023-03" db="EMBL/GenBank/DDBJ databases">
        <title>Massive genome expansion in bonnet fungi (Mycena s.s.) driven by repeated elements and novel gene families across ecological guilds.</title>
        <authorList>
            <consortium name="Lawrence Berkeley National Laboratory"/>
            <person name="Harder C.B."/>
            <person name="Miyauchi S."/>
            <person name="Viragh M."/>
            <person name="Kuo A."/>
            <person name="Thoen E."/>
            <person name="Andreopoulos B."/>
            <person name="Lu D."/>
            <person name="Skrede I."/>
            <person name="Drula E."/>
            <person name="Henrissat B."/>
            <person name="Morin E."/>
            <person name="Kohler A."/>
            <person name="Barry K."/>
            <person name="LaButti K."/>
            <person name="Morin E."/>
            <person name="Salamov A."/>
            <person name="Lipzen A."/>
            <person name="Mereny Z."/>
            <person name="Hegedus B."/>
            <person name="Baldrian P."/>
            <person name="Stursova M."/>
            <person name="Weitz H."/>
            <person name="Taylor A."/>
            <person name="Grigoriev I.V."/>
            <person name="Nagy L.G."/>
            <person name="Martin F."/>
            <person name="Kauserud H."/>
        </authorList>
    </citation>
    <scope>NUCLEOTIDE SEQUENCE</scope>
    <source>
        <strain evidence="1">CBHHK188m</strain>
    </source>
</reference>
<dbReference type="AlphaFoldDB" id="A0AAD7IIG5"/>
<protein>
    <recommendedName>
        <fullName evidence="3">EthD domain-containing protein</fullName>
    </recommendedName>
</protein>
<proteinExistence type="predicted"/>
<sequence>MHERLFLSKDCPASSMSARKDRARIIGVYKIPPHLSLEQFETKYKEMTDTLVALPGAAKNLVKYELSFSTNACDDPLQTMKLPSPQGTVVVISEAESHEKMMEWLNDPELHKALDAWRDELGFSVAESSWSFHAKVITKIDK</sequence>
<comment type="caution">
    <text evidence="1">The sequence shown here is derived from an EMBL/GenBank/DDBJ whole genome shotgun (WGS) entry which is preliminary data.</text>
</comment>
<gene>
    <name evidence="1" type="ORF">DFH07DRAFT_1063474</name>
</gene>
<evidence type="ECO:0008006" key="3">
    <source>
        <dbReference type="Google" id="ProtNLM"/>
    </source>
</evidence>
<name>A0AAD7IIG5_9AGAR</name>
<accession>A0AAD7IIG5</accession>
<dbReference type="EMBL" id="JARJLG010000110">
    <property type="protein sequence ID" value="KAJ7743903.1"/>
    <property type="molecule type" value="Genomic_DNA"/>
</dbReference>